<evidence type="ECO:0000313" key="2">
    <source>
        <dbReference type="Proteomes" id="UP001372338"/>
    </source>
</evidence>
<proteinExistence type="predicted"/>
<gene>
    <name evidence="1" type="ORF">RIF29_29821</name>
</gene>
<name>A0AAN9EFN3_CROPI</name>
<sequence length="96" mass="11000">MPSQLPILKTVKIVKRLGRKGCGGGECAIAAFRFGRERSEVNEQVRVMEERGKRFRRRESIRAKKLRNRVQGAIEIEREKEREVVSGCVRSKSDGD</sequence>
<dbReference type="EMBL" id="JAYWIO010000006">
    <property type="protein sequence ID" value="KAK7256378.1"/>
    <property type="molecule type" value="Genomic_DNA"/>
</dbReference>
<evidence type="ECO:0000313" key="1">
    <source>
        <dbReference type="EMBL" id="KAK7256378.1"/>
    </source>
</evidence>
<dbReference type="Proteomes" id="UP001372338">
    <property type="component" value="Unassembled WGS sequence"/>
</dbReference>
<accession>A0AAN9EFN3</accession>
<keyword evidence="2" id="KW-1185">Reference proteome</keyword>
<comment type="caution">
    <text evidence="1">The sequence shown here is derived from an EMBL/GenBank/DDBJ whole genome shotgun (WGS) entry which is preliminary data.</text>
</comment>
<organism evidence="1 2">
    <name type="scientific">Crotalaria pallida</name>
    <name type="common">Smooth rattlebox</name>
    <name type="synonym">Crotalaria striata</name>
    <dbReference type="NCBI Taxonomy" id="3830"/>
    <lineage>
        <taxon>Eukaryota</taxon>
        <taxon>Viridiplantae</taxon>
        <taxon>Streptophyta</taxon>
        <taxon>Embryophyta</taxon>
        <taxon>Tracheophyta</taxon>
        <taxon>Spermatophyta</taxon>
        <taxon>Magnoliopsida</taxon>
        <taxon>eudicotyledons</taxon>
        <taxon>Gunneridae</taxon>
        <taxon>Pentapetalae</taxon>
        <taxon>rosids</taxon>
        <taxon>fabids</taxon>
        <taxon>Fabales</taxon>
        <taxon>Fabaceae</taxon>
        <taxon>Papilionoideae</taxon>
        <taxon>50 kb inversion clade</taxon>
        <taxon>genistoids sensu lato</taxon>
        <taxon>core genistoids</taxon>
        <taxon>Crotalarieae</taxon>
        <taxon>Crotalaria</taxon>
    </lineage>
</organism>
<reference evidence="1 2" key="1">
    <citation type="submission" date="2024-01" db="EMBL/GenBank/DDBJ databases">
        <title>The genomes of 5 underutilized Papilionoideae crops provide insights into root nodulation and disease resistanc.</title>
        <authorList>
            <person name="Yuan L."/>
        </authorList>
    </citation>
    <scope>NUCLEOTIDE SEQUENCE [LARGE SCALE GENOMIC DNA]</scope>
    <source>
        <strain evidence="1">ZHUSHIDOU_FW_LH</strain>
        <tissue evidence="1">Leaf</tissue>
    </source>
</reference>
<dbReference type="AlphaFoldDB" id="A0AAN9EFN3"/>
<protein>
    <submittedName>
        <fullName evidence="1">Uncharacterized protein</fullName>
    </submittedName>
</protein>